<keyword evidence="1" id="KW-0472">Membrane</keyword>
<name>A0A841BYD1_9ACTN</name>
<keyword evidence="1" id="KW-1133">Transmembrane helix</keyword>
<dbReference type="AlphaFoldDB" id="A0A841BYD1"/>
<dbReference type="Proteomes" id="UP000587527">
    <property type="component" value="Unassembled WGS sequence"/>
</dbReference>
<sequence>MGFLHALLRDRNIDGVRQMALAGGAVLFSVLNSVTLAFVRPSGLGQTAVAAIVSAFSLAVIVRTLQLILLRWWAHPILGEWVYESSSGNWGLARLDIRGGDLRYTVQLYRTQADTLAAVRQEPGFVAKCFATVTSVGATYLDGQVELVYKIGTTTQEGYAPRSGMLTLSPLSYSAMKGYWRSDIQGSEPSRGVLDMYRPNTSGSSGGG</sequence>
<protein>
    <recommendedName>
        <fullName evidence="4">SMODS-associating 2TM beta-strand rich effector domain-containing protein</fullName>
    </recommendedName>
</protein>
<dbReference type="EMBL" id="JACHMN010000002">
    <property type="protein sequence ID" value="MBB5871681.1"/>
    <property type="molecule type" value="Genomic_DNA"/>
</dbReference>
<reference evidence="2 3" key="1">
    <citation type="submission" date="2020-08" db="EMBL/GenBank/DDBJ databases">
        <title>Sequencing the genomes of 1000 actinobacteria strains.</title>
        <authorList>
            <person name="Klenk H.-P."/>
        </authorList>
    </citation>
    <scope>NUCLEOTIDE SEQUENCE [LARGE SCALE GENOMIC DNA]</scope>
    <source>
        <strain evidence="2 3">DSM 45362</strain>
    </source>
</reference>
<feature type="transmembrane region" description="Helical" evidence="1">
    <location>
        <begin position="44"/>
        <end position="62"/>
    </location>
</feature>
<evidence type="ECO:0000313" key="3">
    <source>
        <dbReference type="Proteomes" id="UP000587527"/>
    </source>
</evidence>
<proteinExistence type="predicted"/>
<organism evidence="2 3">
    <name type="scientific">Allocatelliglobosispora scoriae</name>
    <dbReference type="NCBI Taxonomy" id="643052"/>
    <lineage>
        <taxon>Bacteria</taxon>
        <taxon>Bacillati</taxon>
        <taxon>Actinomycetota</taxon>
        <taxon>Actinomycetes</taxon>
        <taxon>Micromonosporales</taxon>
        <taxon>Micromonosporaceae</taxon>
        <taxon>Allocatelliglobosispora</taxon>
    </lineage>
</organism>
<gene>
    <name evidence="2" type="ORF">F4553_005060</name>
</gene>
<evidence type="ECO:0008006" key="4">
    <source>
        <dbReference type="Google" id="ProtNLM"/>
    </source>
</evidence>
<feature type="transmembrane region" description="Helical" evidence="1">
    <location>
        <begin position="20"/>
        <end position="38"/>
    </location>
</feature>
<evidence type="ECO:0000256" key="1">
    <source>
        <dbReference type="SAM" id="Phobius"/>
    </source>
</evidence>
<dbReference type="RefSeq" id="WP_184839902.1">
    <property type="nucleotide sequence ID" value="NZ_JACHMN010000002.1"/>
</dbReference>
<accession>A0A841BYD1</accession>
<evidence type="ECO:0000313" key="2">
    <source>
        <dbReference type="EMBL" id="MBB5871681.1"/>
    </source>
</evidence>
<keyword evidence="3" id="KW-1185">Reference proteome</keyword>
<keyword evidence="1" id="KW-0812">Transmembrane</keyword>
<comment type="caution">
    <text evidence="2">The sequence shown here is derived from an EMBL/GenBank/DDBJ whole genome shotgun (WGS) entry which is preliminary data.</text>
</comment>